<reference evidence="3" key="1">
    <citation type="submission" date="2021-01" db="EMBL/GenBank/DDBJ databases">
        <authorList>
            <person name="Corre E."/>
            <person name="Pelletier E."/>
            <person name="Niang G."/>
            <person name="Scheremetjew M."/>
            <person name="Finn R."/>
            <person name="Kale V."/>
            <person name="Holt S."/>
            <person name="Cochrane G."/>
            <person name="Meng A."/>
            <person name="Brown T."/>
            <person name="Cohen L."/>
        </authorList>
    </citation>
    <scope>NUCLEOTIDE SEQUENCE</scope>
    <source>
        <strain evidence="3">CCMP3303</strain>
    </source>
</reference>
<gene>
    <name evidence="3" type="ORF">MPOL1434_LOCUS9110</name>
</gene>
<keyword evidence="2" id="KW-0732">Signal</keyword>
<accession>A0A7S0AWF6</accession>
<proteinExistence type="predicted"/>
<feature type="region of interest" description="Disordered" evidence="1">
    <location>
        <begin position="45"/>
        <end position="140"/>
    </location>
</feature>
<feature type="chain" id="PRO_5031370620" evidence="2">
    <location>
        <begin position="20"/>
        <end position="140"/>
    </location>
</feature>
<feature type="signal peptide" evidence="2">
    <location>
        <begin position="1"/>
        <end position="19"/>
    </location>
</feature>
<dbReference type="AlphaFoldDB" id="A0A7S0AWF6"/>
<evidence type="ECO:0000256" key="2">
    <source>
        <dbReference type="SAM" id="SignalP"/>
    </source>
</evidence>
<dbReference type="EMBL" id="HBEJ01015578">
    <property type="protein sequence ID" value="CAD8376633.1"/>
    <property type="molecule type" value="Transcribed_RNA"/>
</dbReference>
<evidence type="ECO:0000313" key="3">
    <source>
        <dbReference type="EMBL" id="CAD8376633.1"/>
    </source>
</evidence>
<protein>
    <submittedName>
        <fullName evidence="3">Uncharacterized protein</fullName>
    </submittedName>
</protein>
<organism evidence="3">
    <name type="scientific">Minutocellus polymorphus</name>
    <dbReference type="NCBI Taxonomy" id="265543"/>
    <lineage>
        <taxon>Eukaryota</taxon>
        <taxon>Sar</taxon>
        <taxon>Stramenopiles</taxon>
        <taxon>Ochrophyta</taxon>
        <taxon>Bacillariophyta</taxon>
        <taxon>Mediophyceae</taxon>
        <taxon>Cymatosirophycidae</taxon>
        <taxon>Cymatosirales</taxon>
        <taxon>Cymatosiraceae</taxon>
        <taxon>Minutocellus</taxon>
    </lineage>
</organism>
<evidence type="ECO:0000256" key="1">
    <source>
        <dbReference type="SAM" id="MobiDB-lite"/>
    </source>
</evidence>
<sequence length="140" mass="15169">MALASLVVVLLACILRSEGRIQVIAFSPSPTQRWGTVAPARILLSGRRSTNNSNPDENEEAATNMHVTSSDGSNYDLPPYQPPQHTSSFLEHLSQVKSAWPDTEDDDEGTDRGGVQATGEPSVDPSRTIQASQTDDSTWM</sequence>
<feature type="compositionally biased region" description="Polar residues" evidence="1">
    <location>
        <begin position="125"/>
        <end position="140"/>
    </location>
</feature>
<name>A0A7S0AWF6_9STRA</name>